<comment type="similarity">
    <text evidence="1">Belongs to the ABC transporter superfamily.</text>
</comment>
<dbReference type="InterPro" id="IPR027417">
    <property type="entry name" value="P-loop_NTPase"/>
</dbReference>
<dbReference type="InterPro" id="IPR003593">
    <property type="entry name" value="AAA+_ATPase"/>
</dbReference>
<dbReference type="PROSITE" id="PS00211">
    <property type="entry name" value="ABC_TRANSPORTER_1"/>
    <property type="match status" value="1"/>
</dbReference>
<dbReference type="Proteomes" id="UP000199245">
    <property type="component" value="Unassembled WGS sequence"/>
</dbReference>
<sequence length="275" mass="29640">MTASPISNPSNSVPYIEIDAVSKSYDGGRSVAVSNVSLDVQQGSLVALVGGSGSGKTTLLKTINRLVDPDVGEVRIDGVPVSKAEPPMLRRSIGYVFQGIGLFPHMRVADNIAVTLKLRGWQANEIKARVAEMLDMVDLPQDYAGRFPHMLSGGQRQRVGVARAIAARPRIVLMDEPLGALDPVTRDSLGSSYRELHDRFGMTTLMVTHDIQEAALMADRIVVMKNGRVLADDTPHTLMMGSGSDDPDVTALMEVPRRQAERIAALATRNGSVRA</sequence>
<gene>
    <name evidence="7" type="ORF">SAMN05216337_1006135</name>
</gene>
<evidence type="ECO:0000256" key="2">
    <source>
        <dbReference type="ARBA" id="ARBA00022448"/>
    </source>
</evidence>
<dbReference type="PANTHER" id="PTHR42781:SF4">
    <property type="entry name" value="SPERMIDINE_PUTRESCINE IMPORT ATP-BINDING PROTEIN POTA"/>
    <property type="match status" value="1"/>
</dbReference>
<dbReference type="PANTHER" id="PTHR42781">
    <property type="entry name" value="SPERMIDINE/PUTRESCINE IMPORT ATP-BINDING PROTEIN POTA"/>
    <property type="match status" value="1"/>
</dbReference>
<dbReference type="Gene3D" id="3.40.50.300">
    <property type="entry name" value="P-loop containing nucleotide triphosphate hydrolases"/>
    <property type="match status" value="1"/>
</dbReference>
<evidence type="ECO:0000256" key="5">
    <source>
        <dbReference type="ARBA" id="ARBA00024722"/>
    </source>
</evidence>
<dbReference type="SUPFAM" id="SSF52540">
    <property type="entry name" value="P-loop containing nucleoside triphosphate hydrolases"/>
    <property type="match status" value="1"/>
</dbReference>
<dbReference type="SMART" id="SM00382">
    <property type="entry name" value="AAA"/>
    <property type="match status" value="1"/>
</dbReference>
<dbReference type="RefSeq" id="WP_176936815.1">
    <property type="nucleotide sequence ID" value="NZ_FMZW01000006.1"/>
</dbReference>
<proteinExistence type="inferred from homology"/>
<dbReference type="InterPro" id="IPR050093">
    <property type="entry name" value="ABC_SmlMolc_Importer"/>
</dbReference>
<name>A0A1G6QVX9_9BRAD</name>
<evidence type="ECO:0000256" key="1">
    <source>
        <dbReference type="ARBA" id="ARBA00005417"/>
    </source>
</evidence>
<keyword evidence="2" id="KW-0813">Transport</keyword>
<protein>
    <submittedName>
        <fullName evidence="7">Osmoprotectant transport system ATP-binding protein</fullName>
    </submittedName>
</protein>
<dbReference type="Pfam" id="PF00005">
    <property type="entry name" value="ABC_tran"/>
    <property type="match status" value="1"/>
</dbReference>
<dbReference type="AlphaFoldDB" id="A0A1G6QVX9"/>
<evidence type="ECO:0000313" key="7">
    <source>
        <dbReference type="EMBL" id="SDC96393.1"/>
    </source>
</evidence>
<evidence type="ECO:0000256" key="4">
    <source>
        <dbReference type="ARBA" id="ARBA00022840"/>
    </source>
</evidence>
<evidence type="ECO:0000259" key="6">
    <source>
        <dbReference type="PROSITE" id="PS50893"/>
    </source>
</evidence>
<dbReference type="InterPro" id="IPR017871">
    <property type="entry name" value="ABC_transporter-like_CS"/>
</dbReference>
<evidence type="ECO:0000256" key="3">
    <source>
        <dbReference type="ARBA" id="ARBA00022741"/>
    </source>
</evidence>
<keyword evidence="4 7" id="KW-0067">ATP-binding</keyword>
<dbReference type="GO" id="GO:0015697">
    <property type="term" value="P:quaternary ammonium group transport"/>
    <property type="evidence" value="ECO:0007669"/>
    <property type="project" value="UniProtKB-ARBA"/>
</dbReference>
<organism evidence="7 8">
    <name type="scientific">Bradyrhizobium brasilense</name>
    <dbReference type="NCBI Taxonomy" id="1419277"/>
    <lineage>
        <taxon>Bacteria</taxon>
        <taxon>Pseudomonadati</taxon>
        <taxon>Pseudomonadota</taxon>
        <taxon>Alphaproteobacteria</taxon>
        <taxon>Hyphomicrobiales</taxon>
        <taxon>Nitrobacteraceae</taxon>
        <taxon>Bradyrhizobium</taxon>
    </lineage>
</organism>
<comment type="function">
    <text evidence="5">Involved in beta-(1--&gt;2)glucan export. Transmembrane domains (TMD) form a pore in the inner membrane and the ATP-binding domain (NBD) is responsible for energy generation.</text>
</comment>
<feature type="domain" description="ABC transporter" evidence="6">
    <location>
        <begin position="16"/>
        <end position="251"/>
    </location>
</feature>
<dbReference type="PROSITE" id="PS50893">
    <property type="entry name" value="ABC_TRANSPORTER_2"/>
    <property type="match status" value="1"/>
</dbReference>
<keyword evidence="3" id="KW-0547">Nucleotide-binding</keyword>
<dbReference type="GO" id="GO:0005524">
    <property type="term" value="F:ATP binding"/>
    <property type="evidence" value="ECO:0007669"/>
    <property type="project" value="UniProtKB-KW"/>
</dbReference>
<dbReference type="FunFam" id="3.40.50.300:FF:000425">
    <property type="entry name" value="Probable ABC transporter, ATP-binding subunit"/>
    <property type="match status" value="1"/>
</dbReference>
<dbReference type="EMBL" id="FMZW01000006">
    <property type="protein sequence ID" value="SDC96393.1"/>
    <property type="molecule type" value="Genomic_DNA"/>
</dbReference>
<dbReference type="GO" id="GO:0016887">
    <property type="term" value="F:ATP hydrolysis activity"/>
    <property type="evidence" value="ECO:0007669"/>
    <property type="project" value="InterPro"/>
</dbReference>
<accession>A0A1G6QVX9</accession>
<reference evidence="7 8" key="1">
    <citation type="submission" date="2016-10" db="EMBL/GenBank/DDBJ databases">
        <authorList>
            <person name="de Groot N.N."/>
        </authorList>
    </citation>
    <scope>NUCLEOTIDE SEQUENCE [LARGE SCALE GENOMIC DNA]</scope>
    <source>
        <strain evidence="7 8">R5</strain>
    </source>
</reference>
<dbReference type="InterPro" id="IPR003439">
    <property type="entry name" value="ABC_transporter-like_ATP-bd"/>
</dbReference>
<evidence type="ECO:0000313" key="8">
    <source>
        <dbReference type="Proteomes" id="UP000199245"/>
    </source>
</evidence>